<feature type="region of interest" description="Disordered" evidence="3">
    <location>
        <begin position="360"/>
        <end position="392"/>
    </location>
</feature>
<evidence type="ECO:0000256" key="1">
    <source>
        <dbReference type="ARBA" id="ARBA00010672"/>
    </source>
</evidence>
<dbReference type="Proteomes" id="UP001165740">
    <property type="component" value="Chromosome 5"/>
</dbReference>
<feature type="compositionally biased region" description="Basic and acidic residues" evidence="3">
    <location>
        <begin position="440"/>
        <end position="454"/>
    </location>
</feature>
<feature type="domain" description="C2" evidence="4">
    <location>
        <begin position="718"/>
        <end position="860"/>
    </location>
</feature>
<sequence length="1035" mass="112710">MFGKKKAQDGGREPGKRKGAELMNQMGFSGIPGIGDVDGVGYGNDDDDDDDDDLEAELAQLAGEDYSPAKKSKPKKKGHLPITDIEKLAAAGLRDIDDNVSDTDDPDLLAELEDLQDDNDEDQGPHYQNTSPQKVVSPPEISPKPTLPSVAPRTQTVPQAAHPTAAPRPAPASSTAQLAPTPAARQPASTSPKPPVGASGSAGGLVGLLEERVNMYKQAIAAAKTAGDSAKQRRLDRGLKTLTDQLRQAKAGKPVNEEEIPPPVAMGTSVALEQPTTSAESVPKSNSSDLKPAISNSSISSVSSQSAINSDTKQILLSRRDEYRKAAFKAKQDGDMSKASSLVKVAKQFDSVIQAFEEGKPVDLSKMPPSPSDSASTVIQTSSKPQSVTPVQRISVQAAGEDAEPEIPVISSEQEKALFHAPDAPKSVMEALTQRLEKYKSSEAAAKTEGDSGKARRMGRIVKQYEDAIKLYRAGKPVDFDELPTPPGYGPIPQDKSPVSATAARPAPAAMAPPVAQKPLAPPVAQKPAVSSAPQLAPKSGNPQGPSASQTPAPSTSAPPSIQRQNTTRKSLHSRGEQQLAFLQDRMAEFKQAAMNAKKNHDIELAKKYIRMMKGIEPMIEACESGLPVDLSQVPPSPAGIDDGEDKFVVVSAEDCEPTGDRDEVFKNLQADLVRQIRICVTNAQHYQKLGDVPAAARYEKLEQNCRRDLDALKNCERHGDPVPKFHYETKTFSMVQCNTELGDGDLELTIIRGIQYNIPSGLSEKDMDTSVKYEMAFPTEQPQTGGTATVKDTINPEYNESFKLQINRKSKGLYRFVERKSIKLDVFLKRGFFKGEKLLGTANIKLQPLENQCTIHESFDLMEGRKSVGGKLEVKVRIRDPFKNKQVDEVKEKWLVIDQFIRTLGSKSQADVKAQKTQSPGTLCMEVLRLEKQMLDKQILQLKDSLSLTQKQALKNKSALIQEKIDLQEKKLREGGTEAWKVYYASVQKEKLGFEMEARQLLKIGDTQKAEVLVNKKRFAEKELAAIKAKIPDV</sequence>
<dbReference type="InterPro" id="IPR037772">
    <property type="entry name" value="C2_Freud"/>
</dbReference>
<dbReference type="SMART" id="SM00685">
    <property type="entry name" value="DM14"/>
    <property type="match status" value="4"/>
</dbReference>
<evidence type="ECO:0000313" key="6">
    <source>
        <dbReference type="RefSeq" id="XP_055885543.1"/>
    </source>
</evidence>
<dbReference type="RefSeq" id="XP_055885543.1">
    <property type="nucleotide sequence ID" value="XM_056029568.1"/>
</dbReference>
<dbReference type="InterPro" id="IPR039725">
    <property type="entry name" value="CC2D1A/B"/>
</dbReference>
<protein>
    <submittedName>
        <fullName evidence="6">Coiled-coil and C2 domain-containing protein 1-like isoform X2</fullName>
    </submittedName>
</protein>
<feature type="compositionally biased region" description="Basic and acidic residues" evidence="3">
    <location>
        <begin position="1"/>
        <end position="20"/>
    </location>
</feature>
<evidence type="ECO:0000256" key="2">
    <source>
        <dbReference type="SAM" id="Coils"/>
    </source>
</evidence>
<feature type="compositionally biased region" description="Gly residues" evidence="3">
    <location>
        <begin position="30"/>
        <end position="42"/>
    </location>
</feature>
<reference evidence="6" key="1">
    <citation type="submission" date="2025-08" db="UniProtKB">
        <authorList>
            <consortium name="RefSeq"/>
        </authorList>
    </citation>
    <scope>IDENTIFICATION</scope>
</reference>
<keyword evidence="2" id="KW-0175">Coiled coil</keyword>
<feature type="compositionally biased region" description="Polar residues" evidence="3">
    <location>
        <begin position="372"/>
        <end position="392"/>
    </location>
</feature>
<feature type="compositionally biased region" description="Low complexity" evidence="3">
    <location>
        <begin position="543"/>
        <end position="561"/>
    </location>
</feature>
<dbReference type="PANTHER" id="PTHR13076">
    <property type="entry name" value="COILED-COIL AND C2 DOMAIN-CONTAINING PROTEIN 1-LIKE"/>
    <property type="match status" value="1"/>
</dbReference>
<organism evidence="5 6">
    <name type="scientific">Biomphalaria glabrata</name>
    <name type="common">Bloodfluke planorb</name>
    <name type="synonym">Freshwater snail</name>
    <dbReference type="NCBI Taxonomy" id="6526"/>
    <lineage>
        <taxon>Eukaryota</taxon>
        <taxon>Metazoa</taxon>
        <taxon>Spiralia</taxon>
        <taxon>Lophotrochozoa</taxon>
        <taxon>Mollusca</taxon>
        <taxon>Gastropoda</taxon>
        <taxon>Heterobranchia</taxon>
        <taxon>Euthyneura</taxon>
        <taxon>Panpulmonata</taxon>
        <taxon>Hygrophila</taxon>
        <taxon>Lymnaeoidea</taxon>
        <taxon>Planorbidae</taxon>
        <taxon>Biomphalaria</taxon>
    </lineage>
</organism>
<evidence type="ECO:0000256" key="3">
    <source>
        <dbReference type="SAM" id="MobiDB-lite"/>
    </source>
</evidence>
<evidence type="ECO:0000259" key="4">
    <source>
        <dbReference type="PROSITE" id="PS50004"/>
    </source>
</evidence>
<feature type="region of interest" description="Disordered" evidence="3">
    <location>
        <begin position="223"/>
        <end position="314"/>
    </location>
</feature>
<dbReference type="InterPro" id="IPR006608">
    <property type="entry name" value="CC2D1A/B_DM14"/>
</dbReference>
<dbReference type="AlphaFoldDB" id="A0A9W3AEE4"/>
<evidence type="ECO:0000313" key="5">
    <source>
        <dbReference type="Proteomes" id="UP001165740"/>
    </source>
</evidence>
<feature type="compositionally biased region" description="Acidic residues" evidence="3">
    <location>
        <begin position="98"/>
        <end position="122"/>
    </location>
</feature>
<dbReference type="PANTHER" id="PTHR13076:SF9">
    <property type="entry name" value="COILED-COIL AND C2 DOMAIN-CONTAINING PROTEIN 1-LIKE"/>
    <property type="match status" value="1"/>
</dbReference>
<dbReference type="GO" id="GO:0001227">
    <property type="term" value="F:DNA-binding transcription repressor activity, RNA polymerase II-specific"/>
    <property type="evidence" value="ECO:0007669"/>
    <property type="project" value="InterPro"/>
</dbReference>
<dbReference type="SMART" id="SM00239">
    <property type="entry name" value="C2"/>
    <property type="match status" value="1"/>
</dbReference>
<keyword evidence="5" id="KW-1185">Reference proteome</keyword>
<gene>
    <name evidence="6" type="primary">LOC106059185</name>
</gene>
<feature type="compositionally biased region" description="Low complexity" evidence="3">
    <location>
        <begin position="501"/>
        <end position="519"/>
    </location>
</feature>
<feature type="compositionally biased region" description="Low complexity" evidence="3">
    <location>
        <begin position="158"/>
        <end position="177"/>
    </location>
</feature>
<dbReference type="Pfam" id="PF21528">
    <property type="entry name" value="CC2D1A-B_DM14"/>
    <property type="match status" value="4"/>
</dbReference>
<feature type="region of interest" description="Disordered" evidence="3">
    <location>
        <begin position="1"/>
        <end position="203"/>
    </location>
</feature>
<feature type="coiled-coil region" evidence="2">
    <location>
        <begin position="926"/>
        <end position="972"/>
    </location>
</feature>
<feature type="compositionally biased region" description="Basic residues" evidence="3">
    <location>
        <begin position="70"/>
        <end position="79"/>
    </location>
</feature>
<feature type="compositionally biased region" description="Polar residues" evidence="3">
    <location>
        <begin position="274"/>
        <end position="289"/>
    </location>
</feature>
<dbReference type="SUPFAM" id="SSF49562">
    <property type="entry name" value="C2 domain (Calcium/lipid-binding domain, CaLB)"/>
    <property type="match status" value="1"/>
</dbReference>
<proteinExistence type="inferred from homology"/>
<feature type="region of interest" description="Disordered" evidence="3">
    <location>
        <begin position="482"/>
        <end position="575"/>
    </location>
</feature>
<dbReference type="PROSITE" id="PS50004">
    <property type="entry name" value="C2"/>
    <property type="match status" value="1"/>
</dbReference>
<comment type="similarity">
    <text evidence="1">Belongs to the CC2D1 family.</text>
</comment>
<feature type="compositionally biased region" description="Acidic residues" evidence="3">
    <location>
        <begin position="44"/>
        <end position="56"/>
    </location>
</feature>
<feature type="compositionally biased region" description="Low complexity" evidence="3">
    <location>
        <begin position="293"/>
        <end position="310"/>
    </location>
</feature>
<dbReference type="Gene3D" id="2.60.40.150">
    <property type="entry name" value="C2 domain"/>
    <property type="match status" value="1"/>
</dbReference>
<dbReference type="InterPro" id="IPR000008">
    <property type="entry name" value="C2_dom"/>
</dbReference>
<feature type="compositionally biased region" description="Basic and acidic residues" evidence="3">
    <location>
        <begin position="230"/>
        <end position="239"/>
    </location>
</feature>
<dbReference type="GeneID" id="106059185"/>
<name>A0A9W3AEE4_BIOGL</name>
<dbReference type="InterPro" id="IPR035892">
    <property type="entry name" value="C2_domain_sf"/>
</dbReference>
<feature type="region of interest" description="Disordered" evidence="3">
    <location>
        <begin position="440"/>
        <end position="459"/>
    </location>
</feature>
<dbReference type="CDD" id="cd08690">
    <property type="entry name" value="C2_Freud-1"/>
    <property type="match status" value="1"/>
</dbReference>
<accession>A0A9W3AEE4</accession>
<dbReference type="Pfam" id="PF00168">
    <property type="entry name" value="C2"/>
    <property type="match status" value="1"/>
</dbReference>